<evidence type="ECO:0000256" key="6">
    <source>
        <dbReference type="ARBA" id="ARBA00025708"/>
    </source>
</evidence>
<keyword evidence="12" id="KW-1185">Reference proteome</keyword>
<evidence type="ECO:0000256" key="9">
    <source>
        <dbReference type="ARBA" id="ARBA00047412"/>
    </source>
</evidence>
<dbReference type="GO" id="GO:0042853">
    <property type="term" value="P:L-alanine catabolic process"/>
    <property type="evidence" value="ECO:0007669"/>
    <property type="project" value="UniProtKB-UniPathway"/>
</dbReference>
<dbReference type="GO" id="GO:0004021">
    <property type="term" value="F:L-alanine:2-oxoglutarate aminotransferase activity"/>
    <property type="evidence" value="ECO:0007669"/>
    <property type="project" value="UniProtKB-EC"/>
</dbReference>
<protein>
    <recommendedName>
        <fullName evidence="8">alanine transaminase</fullName>
        <ecNumber evidence="8">2.6.1.2</ecNumber>
    </recommendedName>
</protein>
<dbReference type="InterPro" id="IPR045088">
    <property type="entry name" value="ALAT1/2-like"/>
</dbReference>
<dbReference type="UniPathway" id="UPA00528">
    <property type="reaction ID" value="UER00586"/>
</dbReference>
<accession>A0A3M6V651</accession>
<dbReference type="InterPro" id="IPR004839">
    <property type="entry name" value="Aminotransferase_I/II_large"/>
</dbReference>
<dbReference type="Pfam" id="PF00155">
    <property type="entry name" value="Aminotran_1_2"/>
    <property type="match status" value="1"/>
</dbReference>
<dbReference type="PANTHER" id="PTHR11751">
    <property type="entry name" value="ALANINE AMINOTRANSFERASE"/>
    <property type="match status" value="1"/>
</dbReference>
<comment type="caution">
    <text evidence="11">The sequence shown here is derived from an EMBL/GenBank/DDBJ whole genome shotgun (WGS) entry which is preliminary data.</text>
</comment>
<evidence type="ECO:0000313" key="12">
    <source>
        <dbReference type="Proteomes" id="UP000275408"/>
    </source>
</evidence>
<dbReference type="PANTHER" id="PTHR11751:SF29">
    <property type="entry name" value="ALANINE TRANSAMINASE"/>
    <property type="match status" value="1"/>
</dbReference>
<evidence type="ECO:0000256" key="7">
    <source>
        <dbReference type="ARBA" id="ARBA00025785"/>
    </source>
</evidence>
<comment type="cofactor">
    <cofactor evidence="1">
        <name>pyridoxal 5'-phosphate</name>
        <dbReference type="ChEBI" id="CHEBI:597326"/>
    </cofactor>
</comment>
<comment type="subunit">
    <text evidence="2">Homodimer.</text>
</comment>
<evidence type="ECO:0000259" key="10">
    <source>
        <dbReference type="Pfam" id="PF00155"/>
    </source>
</evidence>
<evidence type="ECO:0000256" key="3">
    <source>
        <dbReference type="ARBA" id="ARBA00022576"/>
    </source>
</evidence>
<sequence length="215" mass="24408">METAAQEILTDKTINPVFQRAYNVRGWVNTRAYEIKHEMALGERKPFDEVVIHYGDPHAFGQSPITFVRQVARYISRRDGYPADVDDVILINGGAIGIQIGLASLGTDMPNGKLKPGLMIPIPGFPQYNSRIVEFNLYEIPYYLEEENNWSFNIGEMKKAIDEARPHCEPRGLVLINPGNPTGVINFDSTEDRRLKDRIGAWSSNTWLYNVSQHQ</sequence>
<comment type="similarity">
    <text evidence="7">Belongs to the class-I pyridoxal-phosphate-dependent aminotransferase family. Alanine aminotransferase subfamily.</text>
</comment>
<name>A0A3M6V651_POCDA</name>
<dbReference type="OrthoDB" id="5971236at2759"/>
<organism evidence="11 12">
    <name type="scientific">Pocillopora damicornis</name>
    <name type="common">Cauliflower coral</name>
    <name type="synonym">Millepora damicornis</name>
    <dbReference type="NCBI Taxonomy" id="46731"/>
    <lineage>
        <taxon>Eukaryota</taxon>
        <taxon>Metazoa</taxon>
        <taxon>Cnidaria</taxon>
        <taxon>Anthozoa</taxon>
        <taxon>Hexacorallia</taxon>
        <taxon>Scleractinia</taxon>
        <taxon>Astrocoeniina</taxon>
        <taxon>Pocilloporidae</taxon>
        <taxon>Pocillopora</taxon>
    </lineage>
</organism>
<evidence type="ECO:0000256" key="4">
    <source>
        <dbReference type="ARBA" id="ARBA00022679"/>
    </source>
</evidence>
<feature type="domain" description="Aminotransferase class I/classII large" evidence="10">
    <location>
        <begin position="66"/>
        <end position="185"/>
    </location>
</feature>
<comment type="catalytic activity">
    <reaction evidence="9">
        <text>L-alanine + 2-oxoglutarate = pyruvate + L-glutamate</text>
        <dbReference type="Rhea" id="RHEA:19453"/>
        <dbReference type="ChEBI" id="CHEBI:15361"/>
        <dbReference type="ChEBI" id="CHEBI:16810"/>
        <dbReference type="ChEBI" id="CHEBI:29985"/>
        <dbReference type="ChEBI" id="CHEBI:57972"/>
        <dbReference type="EC" id="2.6.1.2"/>
    </reaction>
</comment>
<evidence type="ECO:0000256" key="8">
    <source>
        <dbReference type="ARBA" id="ARBA00026106"/>
    </source>
</evidence>
<keyword evidence="3" id="KW-0032">Aminotransferase</keyword>
<dbReference type="EMBL" id="RCHS01000017">
    <property type="protein sequence ID" value="RMX61402.1"/>
    <property type="molecule type" value="Genomic_DNA"/>
</dbReference>
<dbReference type="SUPFAM" id="SSF53383">
    <property type="entry name" value="PLP-dependent transferases"/>
    <property type="match status" value="1"/>
</dbReference>
<dbReference type="AlphaFoldDB" id="A0A3M6V651"/>
<evidence type="ECO:0000256" key="1">
    <source>
        <dbReference type="ARBA" id="ARBA00001933"/>
    </source>
</evidence>
<dbReference type="Proteomes" id="UP000275408">
    <property type="component" value="Unassembled WGS sequence"/>
</dbReference>
<evidence type="ECO:0000313" key="11">
    <source>
        <dbReference type="EMBL" id="RMX61402.1"/>
    </source>
</evidence>
<dbReference type="STRING" id="46731.A0A3M6V651"/>
<dbReference type="InterPro" id="IPR015424">
    <property type="entry name" value="PyrdxlP-dep_Trfase"/>
</dbReference>
<gene>
    <name evidence="11" type="ORF">pdam_00024640</name>
</gene>
<keyword evidence="4" id="KW-0808">Transferase</keyword>
<dbReference type="Gene3D" id="3.40.640.10">
    <property type="entry name" value="Type I PLP-dependent aspartate aminotransferase-like (Major domain)"/>
    <property type="match status" value="1"/>
</dbReference>
<reference evidence="11 12" key="1">
    <citation type="journal article" date="2018" name="Sci. Rep.">
        <title>Comparative analysis of the Pocillopora damicornis genome highlights role of immune system in coral evolution.</title>
        <authorList>
            <person name="Cunning R."/>
            <person name="Bay R.A."/>
            <person name="Gillette P."/>
            <person name="Baker A.C."/>
            <person name="Traylor-Knowles N."/>
        </authorList>
    </citation>
    <scope>NUCLEOTIDE SEQUENCE [LARGE SCALE GENOMIC DNA]</scope>
    <source>
        <strain evidence="11">RSMAS</strain>
        <tissue evidence="11">Whole animal</tissue>
    </source>
</reference>
<evidence type="ECO:0000256" key="5">
    <source>
        <dbReference type="ARBA" id="ARBA00022898"/>
    </source>
</evidence>
<evidence type="ECO:0000256" key="2">
    <source>
        <dbReference type="ARBA" id="ARBA00011738"/>
    </source>
</evidence>
<dbReference type="GO" id="GO:0030170">
    <property type="term" value="F:pyridoxal phosphate binding"/>
    <property type="evidence" value="ECO:0007669"/>
    <property type="project" value="InterPro"/>
</dbReference>
<dbReference type="EC" id="2.6.1.2" evidence="8"/>
<dbReference type="InterPro" id="IPR015421">
    <property type="entry name" value="PyrdxlP-dep_Trfase_major"/>
</dbReference>
<comment type="pathway">
    <text evidence="6">Amino-acid degradation; L-alanine degradation via transaminase pathway; pyruvate from L-alanine: step 1/1.</text>
</comment>
<keyword evidence="5" id="KW-0663">Pyridoxal phosphate</keyword>
<proteinExistence type="inferred from homology"/>